<gene>
    <name evidence="1" type="ORF">Aru02nite_17290</name>
</gene>
<keyword evidence="2" id="KW-1185">Reference proteome</keyword>
<dbReference type="GO" id="GO:0042742">
    <property type="term" value="P:defense response to bacterium"/>
    <property type="evidence" value="ECO:0007669"/>
    <property type="project" value="InterPro"/>
</dbReference>
<proteinExistence type="predicted"/>
<dbReference type="InterPro" id="IPR027635">
    <property type="entry name" value="Lantibiotic2_lead_pep_dom"/>
</dbReference>
<evidence type="ECO:0008006" key="3">
    <source>
        <dbReference type="Google" id="ProtNLM"/>
    </source>
</evidence>
<organism evidence="1 2">
    <name type="scientific">Actinocatenispora rupis</name>
    <dbReference type="NCBI Taxonomy" id="519421"/>
    <lineage>
        <taxon>Bacteria</taxon>
        <taxon>Bacillati</taxon>
        <taxon>Actinomycetota</taxon>
        <taxon>Actinomycetes</taxon>
        <taxon>Micromonosporales</taxon>
        <taxon>Micromonosporaceae</taxon>
        <taxon>Actinocatenispora</taxon>
    </lineage>
</organism>
<dbReference type="EMBL" id="BOMB01000010">
    <property type="protein sequence ID" value="GID10840.1"/>
    <property type="molecule type" value="Genomic_DNA"/>
</dbReference>
<dbReference type="AlphaFoldDB" id="A0A8J3J2D4"/>
<name>A0A8J3J2D4_9ACTN</name>
<reference evidence="1" key="1">
    <citation type="submission" date="2021-01" db="EMBL/GenBank/DDBJ databases">
        <title>Whole genome shotgun sequence of Actinocatenispora rupis NBRC 107355.</title>
        <authorList>
            <person name="Komaki H."/>
            <person name="Tamura T."/>
        </authorList>
    </citation>
    <scope>NUCLEOTIDE SEQUENCE</scope>
    <source>
        <strain evidence="1">NBRC 107355</strain>
    </source>
</reference>
<protein>
    <recommendedName>
        <fullName evidence="3">Mersacidin/lichenicidin family type 2 lantibiotic</fullName>
    </recommendedName>
</protein>
<comment type="caution">
    <text evidence="1">The sequence shown here is derived from an EMBL/GenBank/DDBJ whole genome shotgun (WGS) entry which is preliminary data.</text>
</comment>
<dbReference type="Proteomes" id="UP000612808">
    <property type="component" value="Unassembled WGS sequence"/>
</dbReference>
<evidence type="ECO:0000313" key="2">
    <source>
        <dbReference type="Proteomes" id="UP000612808"/>
    </source>
</evidence>
<accession>A0A8J3J2D4</accession>
<evidence type="ECO:0000313" key="1">
    <source>
        <dbReference type="EMBL" id="GID10840.1"/>
    </source>
</evidence>
<dbReference type="NCBIfam" id="TIGR03898">
    <property type="entry name" value="lanti_MRSA_kill"/>
    <property type="match status" value="1"/>
</dbReference>
<dbReference type="RefSeq" id="WP_203656419.1">
    <property type="nucleotide sequence ID" value="NZ_BAAAZM010000004.1"/>
</dbReference>
<sequence length="62" mass="6829">MTGADLVRAWKDEDYRLSLTADEMPDHPAGTPDAEIYLTAAGGRTLNTCESYSSCYHLCSAW</sequence>